<evidence type="ECO:0000256" key="6">
    <source>
        <dbReference type="ARBA" id="ARBA00023242"/>
    </source>
</evidence>
<evidence type="ECO:0000256" key="1">
    <source>
        <dbReference type="ARBA" id="ARBA00004123"/>
    </source>
</evidence>
<keyword evidence="3" id="KW-0132">Cell division</keyword>
<name>A0A5E8B8L7_9ASCO</name>
<feature type="coiled-coil region" evidence="9">
    <location>
        <begin position="413"/>
        <end position="440"/>
    </location>
</feature>
<dbReference type="Gene3D" id="3.40.50.300">
    <property type="entry name" value="P-loop containing nucleotide triphosphate hydrolases"/>
    <property type="match status" value="2"/>
</dbReference>
<dbReference type="SMART" id="SM00968">
    <property type="entry name" value="SMC_hinge"/>
    <property type="match status" value="1"/>
</dbReference>
<evidence type="ECO:0000256" key="8">
    <source>
        <dbReference type="PIRNR" id="PIRNR005719"/>
    </source>
</evidence>
<feature type="compositionally biased region" description="Basic residues" evidence="10">
    <location>
        <begin position="1054"/>
        <end position="1070"/>
    </location>
</feature>
<dbReference type="EMBL" id="CABVLU010000001">
    <property type="protein sequence ID" value="VVT47165.1"/>
    <property type="molecule type" value="Genomic_DNA"/>
</dbReference>
<dbReference type="Proteomes" id="UP000398389">
    <property type="component" value="Unassembled WGS sequence"/>
</dbReference>
<dbReference type="FunFam" id="3.40.50.300:FF:000424">
    <property type="entry name" value="Structural maintenance of chromosomes 3"/>
    <property type="match status" value="1"/>
</dbReference>
<dbReference type="GO" id="GO:0051301">
    <property type="term" value="P:cell division"/>
    <property type="evidence" value="ECO:0007669"/>
    <property type="project" value="UniProtKB-KW"/>
</dbReference>
<feature type="domain" description="SMC hinge" evidence="11">
    <location>
        <begin position="522"/>
        <end position="634"/>
    </location>
</feature>
<dbReference type="CDD" id="cd03272">
    <property type="entry name" value="ABC_SMC3_euk"/>
    <property type="match status" value="1"/>
</dbReference>
<dbReference type="InterPro" id="IPR003395">
    <property type="entry name" value="RecF/RecN/SMC_N"/>
</dbReference>
<evidence type="ECO:0000256" key="7">
    <source>
        <dbReference type="ARBA" id="ARBA00023306"/>
    </source>
</evidence>
<dbReference type="Gene3D" id="1.20.1060.20">
    <property type="match status" value="1"/>
</dbReference>
<evidence type="ECO:0000259" key="11">
    <source>
        <dbReference type="SMART" id="SM00968"/>
    </source>
</evidence>
<evidence type="ECO:0000256" key="9">
    <source>
        <dbReference type="SAM" id="Coils"/>
    </source>
</evidence>
<dbReference type="Gene3D" id="3.30.70.1620">
    <property type="match status" value="1"/>
</dbReference>
<feature type="coiled-coil region" evidence="9">
    <location>
        <begin position="274"/>
        <end position="371"/>
    </location>
</feature>
<comment type="subcellular location">
    <subcellularLocation>
        <location evidence="1 8">Nucleus</location>
    </subcellularLocation>
</comment>
<dbReference type="InterPro" id="IPR024704">
    <property type="entry name" value="SMC"/>
</dbReference>
<dbReference type="OrthoDB" id="431497at2759"/>
<evidence type="ECO:0000256" key="3">
    <source>
        <dbReference type="ARBA" id="ARBA00022618"/>
    </source>
</evidence>
<dbReference type="Pfam" id="PF06470">
    <property type="entry name" value="SMC_hinge"/>
    <property type="match status" value="1"/>
</dbReference>
<comment type="similarity">
    <text evidence="2">Belongs to the SMC family. SMC3 subfamily.</text>
</comment>
<evidence type="ECO:0000256" key="2">
    <source>
        <dbReference type="ARBA" id="ARBA00005917"/>
    </source>
</evidence>
<dbReference type="RefSeq" id="XP_031852187.1">
    <property type="nucleotide sequence ID" value="XM_031996296.1"/>
</dbReference>
<evidence type="ECO:0000256" key="5">
    <source>
        <dbReference type="ARBA" id="ARBA00023054"/>
    </source>
</evidence>
<dbReference type="PIRSF" id="PIRSF005719">
    <property type="entry name" value="SMC"/>
    <property type="match status" value="1"/>
</dbReference>
<evidence type="ECO:0000313" key="12">
    <source>
        <dbReference type="EMBL" id="VVT47165.1"/>
    </source>
</evidence>
<feature type="coiled-coil region" evidence="9">
    <location>
        <begin position="986"/>
        <end position="1020"/>
    </location>
</feature>
<keyword evidence="7" id="KW-0131">Cell cycle</keyword>
<feature type="region of interest" description="Disordered" evidence="10">
    <location>
        <begin position="1051"/>
        <end position="1101"/>
    </location>
</feature>
<dbReference type="PANTHER" id="PTHR43977">
    <property type="entry name" value="STRUCTURAL MAINTENANCE OF CHROMOSOMES PROTEIN 3"/>
    <property type="match status" value="1"/>
</dbReference>
<accession>A0A5E8B8L7</accession>
<keyword evidence="6 8" id="KW-0539">Nucleus</keyword>
<dbReference type="InterPro" id="IPR027417">
    <property type="entry name" value="P-loop_NTPase"/>
</dbReference>
<reference evidence="12 13" key="1">
    <citation type="submission" date="2019-09" db="EMBL/GenBank/DDBJ databases">
        <authorList>
            <person name="Brejova B."/>
        </authorList>
    </citation>
    <scope>NUCLEOTIDE SEQUENCE [LARGE SCALE GENOMIC DNA]</scope>
</reference>
<dbReference type="InterPro" id="IPR010935">
    <property type="entry name" value="SMC_hinge"/>
</dbReference>
<dbReference type="SUPFAM" id="SSF52540">
    <property type="entry name" value="P-loop containing nucleoside triphosphate hydrolases"/>
    <property type="match status" value="1"/>
</dbReference>
<feature type="coiled-coil region" evidence="9">
    <location>
        <begin position="186"/>
        <end position="245"/>
    </location>
</feature>
<dbReference type="AlphaFoldDB" id="A0A5E8B8L7"/>
<organism evidence="12 13">
    <name type="scientific">Magnusiomyces paraingens</name>
    <dbReference type="NCBI Taxonomy" id="2606893"/>
    <lineage>
        <taxon>Eukaryota</taxon>
        <taxon>Fungi</taxon>
        <taxon>Dikarya</taxon>
        <taxon>Ascomycota</taxon>
        <taxon>Saccharomycotina</taxon>
        <taxon>Dipodascomycetes</taxon>
        <taxon>Dipodascales</taxon>
        <taxon>Dipodascaceae</taxon>
        <taxon>Magnusiomyces</taxon>
    </lineage>
</organism>
<proteinExistence type="inferred from homology"/>
<feature type="coiled-coil region" evidence="9">
    <location>
        <begin position="670"/>
        <end position="707"/>
    </location>
</feature>
<feature type="compositionally biased region" description="Acidic residues" evidence="10">
    <location>
        <begin position="1076"/>
        <end position="1097"/>
    </location>
</feature>
<dbReference type="GO" id="GO:0005694">
    <property type="term" value="C:chromosome"/>
    <property type="evidence" value="ECO:0007669"/>
    <property type="project" value="InterPro"/>
</dbReference>
<keyword evidence="13" id="KW-1185">Reference proteome</keyword>
<feature type="coiled-coil region" evidence="9">
    <location>
        <begin position="823"/>
        <end position="917"/>
    </location>
</feature>
<dbReference type="GO" id="GO:0051276">
    <property type="term" value="P:chromosome organization"/>
    <property type="evidence" value="ECO:0007669"/>
    <property type="project" value="InterPro"/>
</dbReference>
<gene>
    <name evidence="12" type="ORF">SAPINGB_P001575</name>
</gene>
<dbReference type="GO" id="GO:0005524">
    <property type="term" value="F:ATP binding"/>
    <property type="evidence" value="ECO:0007669"/>
    <property type="project" value="InterPro"/>
</dbReference>
<dbReference type="SUPFAM" id="SSF75553">
    <property type="entry name" value="Smc hinge domain"/>
    <property type="match status" value="1"/>
</dbReference>
<dbReference type="Pfam" id="PF02463">
    <property type="entry name" value="SMC_N"/>
    <property type="match status" value="1"/>
</dbReference>
<evidence type="ECO:0000256" key="4">
    <source>
        <dbReference type="ARBA" id="ARBA00022776"/>
    </source>
</evidence>
<sequence>MHIKTITIQGFKSYKNHTVTDEFSPHHNVVVGRNGSGKSNFFAAIRFVLSDAYTKLSREERQSLLHEGSGTAVMSAFVEICFDNSDRRLPISSDEVVIRRTIGLKKDEYSIDHKSATKNEVMDLLESGGFSRANPYYIVPQGRITSLTNAKDEQRLNLLKEVAGTQVYDQKRQESLKVLEETEGQRKRINDSLTLIRERLAELETEKEELRDYHEKDREKRSLEYIILDRELKDITATIERLEEARFRSNDQNVQSLEEFTAYDERIAELEEFIFNLKNQNQLLLSEKDQLTSDLSDKIKTKAQRELEYSQITESGEQYKKQSSSLQSEIKSLRKTISGKTAQLNQISPQLESLLQQENDLRQQVQRLESNQTFLHSKQGRNHRFTSKKERDNWLNNEIQGIGQSITTSHEIQSTLQADLDELEQKLNETHEIIQQSRDTVMRSTESTQQSVKLIDDTVAQCEKLKDERKVLWRDIRAQEAEVEKLQKACNTAQSNAFSTLSHAQKEGLNAVNRIVKKLNLTGVYGPLAELISVTPQFEVAAEVTAGNSLFHIVVDNEDTATTIMQELYRENSGRATFMPLNRLHPKRINYPEHEHVLPLISNITYAEEIDSAVRQVFGKTVVTMNLDLGLQISQGNDLNAITMSGDRVSNKGTITGGFYDTRKSRLAAFIEYQRIREELEKQVQHLNDLKDQNETKSQEINKINNDINSYRASHQKLMSSLSPLDSLLHSKVVEEGQIKELISEKKKTLQSTASSIEALTNNQASLTTELNSPFNQVLSSEEIQTLKNLSSILPPQQKKLQEISFERTQVEQSKTELEIEITQNLQSRLDRLVSKLSSLLNKGDDSAAAASASISESKRILEQLKKEIKATKTELTKLAEKTDENIKEITANEGELQQLKDSRIKLARSIENLNKQAEKHISKRSVLVQRRDEVVSKIRELGVLPPDAFTRYESVDADTLLKKFHRVSNDLKRYGHVNKKAVEQYNEFTKNEEGLEHRKAELEQSRKSIERLIKTLDMRKDEAIDRTFRQVSKCFSEIFEKLVPAGKGELVMHRKRDATKGRGRGRGRGRHSDDAANEEEEEEEEDEEDEDGDVDMDNTAVTDGSRIFSIESYVGIGISVSFNSKEDDQQRIEQLSGGQKSLCALTLIFAIQMSDPAPFYLFDEIDANLDTQYRTAVAAMIREQARSAQFICTTFRTEMIHVADQFYGVSFQNKMSSIASITQDDALTFVEGQQRP</sequence>
<dbReference type="GeneID" id="43580396"/>
<keyword evidence="5 9" id="KW-0175">Coiled coil</keyword>
<keyword evidence="4" id="KW-0498">Mitosis</keyword>
<evidence type="ECO:0000256" key="10">
    <source>
        <dbReference type="SAM" id="MobiDB-lite"/>
    </source>
</evidence>
<dbReference type="InterPro" id="IPR036277">
    <property type="entry name" value="SMC_hinge_sf"/>
</dbReference>
<evidence type="ECO:0000313" key="13">
    <source>
        <dbReference type="Proteomes" id="UP000398389"/>
    </source>
</evidence>
<dbReference type="GO" id="GO:0007059">
    <property type="term" value="P:chromosome segregation"/>
    <property type="evidence" value="ECO:0007669"/>
    <property type="project" value="UniProtKB-ARBA"/>
</dbReference>
<dbReference type="GO" id="GO:0016887">
    <property type="term" value="F:ATP hydrolysis activity"/>
    <property type="evidence" value="ECO:0007669"/>
    <property type="project" value="InterPro"/>
</dbReference>
<protein>
    <recommendedName>
        <fullName evidence="8">Structural maintenance of chromosomes protein</fullName>
    </recommendedName>
</protein>
<dbReference type="GO" id="GO:0005634">
    <property type="term" value="C:nucleus"/>
    <property type="evidence" value="ECO:0007669"/>
    <property type="project" value="UniProtKB-SubCell"/>
</dbReference>
<dbReference type="InterPro" id="IPR041741">
    <property type="entry name" value="SMC3_ABC_euk"/>
</dbReference>